<dbReference type="RefSeq" id="WP_106683360.1">
    <property type="nucleotide sequence ID" value="NZ_CP027667.1"/>
</dbReference>
<sequence length="335" mass="33905">MHQPTPRTTAAPRLYAGVDIGGTKVAVCLARAGEGGDPPAILTRVAAPTVKSGPVDALAQQVLALLQQACAEQQVQRADLAGVGVSSCGPFVRRAGAIEVANPNICGGLAGSGGGPQSNDWTQVPLQAPLAQALAGVPLRIANDAVAALEAERRWGALGGVQDCAYVTWSTGVGVGLCVDGRVLAGKNGNAGHAGHSFVGDVPGHMGAAAPLCGCGNRGDVESLAGGGSLADWLGQDAPTLLAAAQQGDPEALARVQLLCTLMGRLLYNLVATLDLARISLGGSVFLHHQALLLPLLRRELARHFAALTRGVELVPAGLGHDVGDYAALALLPSR</sequence>
<dbReference type="AlphaFoldDB" id="A0A2R3QAU9"/>
<dbReference type="InterPro" id="IPR043129">
    <property type="entry name" value="ATPase_NBD"/>
</dbReference>
<proteinExistence type="predicted"/>
<reference evidence="1 2" key="1">
    <citation type="submission" date="2018-03" db="EMBL/GenBank/DDBJ databases">
        <title>Genome sequencing of Melaminivora sp.</title>
        <authorList>
            <person name="Kim S.-J."/>
            <person name="Heo J."/>
            <person name="Ahn J.-H."/>
            <person name="Kwon S.-W."/>
        </authorList>
    </citation>
    <scope>NUCLEOTIDE SEQUENCE [LARGE SCALE GENOMIC DNA]</scope>
    <source>
        <strain evidence="1 2">SC2-9</strain>
    </source>
</reference>
<dbReference type="OrthoDB" id="9810372at2"/>
<dbReference type="GO" id="GO:0016301">
    <property type="term" value="F:kinase activity"/>
    <property type="evidence" value="ECO:0007669"/>
    <property type="project" value="UniProtKB-KW"/>
</dbReference>
<dbReference type="Proteomes" id="UP000237925">
    <property type="component" value="Chromosome"/>
</dbReference>
<dbReference type="SUPFAM" id="SSF53067">
    <property type="entry name" value="Actin-like ATPase domain"/>
    <property type="match status" value="1"/>
</dbReference>
<dbReference type="Pfam" id="PF00480">
    <property type="entry name" value="ROK"/>
    <property type="match status" value="1"/>
</dbReference>
<evidence type="ECO:0000313" key="2">
    <source>
        <dbReference type="Proteomes" id="UP000237925"/>
    </source>
</evidence>
<dbReference type="EMBL" id="CP027667">
    <property type="protein sequence ID" value="AVO48881.1"/>
    <property type="molecule type" value="Genomic_DNA"/>
</dbReference>
<evidence type="ECO:0000313" key="1">
    <source>
        <dbReference type="EMBL" id="AVO48881.1"/>
    </source>
</evidence>
<dbReference type="Gene3D" id="3.30.420.40">
    <property type="match status" value="2"/>
</dbReference>
<keyword evidence="1" id="KW-0808">Transferase</keyword>
<gene>
    <name evidence="1" type="ORF">C6568_06135</name>
</gene>
<dbReference type="KEGG" id="mela:C6568_06135"/>
<dbReference type="PANTHER" id="PTHR18964">
    <property type="entry name" value="ROK (REPRESSOR, ORF, KINASE) FAMILY"/>
    <property type="match status" value="1"/>
</dbReference>
<dbReference type="InterPro" id="IPR000600">
    <property type="entry name" value="ROK"/>
</dbReference>
<dbReference type="PANTHER" id="PTHR18964:SF169">
    <property type="entry name" value="N-ACETYLMANNOSAMINE KINASE"/>
    <property type="match status" value="1"/>
</dbReference>
<keyword evidence="1" id="KW-0418">Kinase</keyword>
<protein>
    <submittedName>
        <fullName evidence="1">Sugar kinase</fullName>
    </submittedName>
</protein>
<organism evidence="1 2">
    <name type="scientific">Melaminivora suipulveris</name>
    <dbReference type="NCBI Taxonomy" id="2109913"/>
    <lineage>
        <taxon>Bacteria</taxon>
        <taxon>Pseudomonadati</taxon>
        <taxon>Pseudomonadota</taxon>
        <taxon>Betaproteobacteria</taxon>
        <taxon>Burkholderiales</taxon>
        <taxon>Comamonadaceae</taxon>
        <taxon>Melaminivora</taxon>
    </lineage>
</organism>
<accession>A0A2R3QAU9</accession>
<name>A0A2R3QAU9_9BURK</name>
<keyword evidence="2" id="KW-1185">Reference proteome</keyword>